<dbReference type="Pfam" id="PF00535">
    <property type="entry name" value="Glycos_transf_2"/>
    <property type="match status" value="1"/>
</dbReference>
<keyword evidence="2" id="KW-0808">Transferase</keyword>
<dbReference type="EMBL" id="BRVP01000012">
    <property type="protein sequence ID" value="GLB52888.1"/>
    <property type="molecule type" value="Genomic_DNA"/>
</dbReference>
<dbReference type="Gene3D" id="3.90.550.10">
    <property type="entry name" value="Spore Coat Polysaccharide Biosynthesis Protein SpsA, Chain A"/>
    <property type="match status" value="1"/>
</dbReference>
<sequence length="258" mass="29424">MAKPLVSIVTPTYNSAKFISETIVSVQQQTYPYWELLVVDDASTDTTRQIVNDFKGKDTRIKLIELSSNKGAGYARNMAINEAQGHYIAFLDADDIWLPQKLKTQVTFMQQNPEVLVSFSSYELMNEDGSSKAIRIEALPKVTYNKMLKSNYVGNLTGMYNAKELGKVFMPLIRKRQDWGLWLSCIKVSGAAYGISETLARYRVRNGSISSNKMNLLKHNYIFYRKALNFGVLKSGVFLSRFLLEHFFVKTKQTKKHS</sequence>
<dbReference type="RefSeq" id="WP_281754448.1">
    <property type="nucleotide sequence ID" value="NZ_BRVP01000012.1"/>
</dbReference>
<dbReference type="FunFam" id="3.90.550.10:FF:000130">
    <property type="entry name" value="Family 2 glycosyl transferase"/>
    <property type="match status" value="1"/>
</dbReference>
<keyword evidence="3" id="KW-1185">Reference proteome</keyword>
<gene>
    <name evidence="2" type="ORF">NBRC110019_19280</name>
</gene>
<protein>
    <submittedName>
        <fullName evidence="2">Glycosyl transferase</fullName>
    </submittedName>
</protein>
<evidence type="ECO:0000313" key="3">
    <source>
        <dbReference type="Proteomes" id="UP001143545"/>
    </source>
</evidence>
<proteinExistence type="predicted"/>
<name>A0A9W6B8K4_9FLAO</name>
<dbReference type="PANTHER" id="PTHR22916:SF3">
    <property type="entry name" value="UDP-GLCNAC:BETAGAL BETA-1,3-N-ACETYLGLUCOSAMINYLTRANSFERASE-LIKE PROTEIN 1"/>
    <property type="match status" value="1"/>
</dbReference>
<dbReference type="GO" id="GO:0016758">
    <property type="term" value="F:hexosyltransferase activity"/>
    <property type="evidence" value="ECO:0007669"/>
    <property type="project" value="UniProtKB-ARBA"/>
</dbReference>
<dbReference type="InterPro" id="IPR001173">
    <property type="entry name" value="Glyco_trans_2-like"/>
</dbReference>
<dbReference type="InterPro" id="IPR029044">
    <property type="entry name" value="Nucleotide-diphossugar_trans"/>
</dbReference>
<comment type="caution">
    <text evidence="2">The sequence shown here is derived from an EMBL/GenBank/DDBJ whole genome shotgun (WGS) entry which is preliminary data.</text>
</comment>
<dbReference type="PANTHER" id="PTHR22916">
    <property type="entry name" value="GLYCOSYLTRANSFERASE"/>
    <property type="match status" value="1"/>
</dbReference>
<dbReference type="AlphaFoldDB" id="A0A9W6B8K4"/>
<accession>A0A9W6B8K4</accession>
<feature type="domain" description="Glycosyltransferase 2-like" evidence="1">
    <location>
        <begin position="7"/>
        <end position="127"/>
    </location>
</feature>
<organism evidence="2 3">
    <name type="scientific">Neptunitalea chrysea</name>
    <dbReference type="NCBI Taxonomy" id="1647581"/>
    <lineage>
        <taxon>Bacteria</taxon>
        <taxon>Pseudomonadati</taxon>
        <taxon>Bacteroidota</taxon>
        <taxon>Flavobacteriia</taxon>
        <taxon>Flavobacteriales</taxon>
        <taxon>Flavobacteriaceae</taxon>
        <taxon>Neptunitalea</taxon>
    </lineage>
</organism>
<evidence type="ECO:0000313" key="2">
    <source>
        <dbReference type="EMBL" id="GLB52888.1"/>
    </source>
</evidence>
<reference evidence="2" key="1">
    <citation type="submission" date="2022-07" db="EMBL/GenBank/DDBJ databases">
        <title>Taxonomy of Novel Oxalotrophic and Methylotrophic Bacteria.</title>
        <authorList>
            <person name="Sahin N."/>
            <person name="Tani A."/>
        </authorList>
    </citation>
    <scope>NUCLEOTIDE SEQUENCE</scope>
    <source>
        <strain evidence="2">AM327</strain>
    </source>
</reference>
<evidence type="ECO:0000259" key="1">
    <source>
        <dbReference type="Pfam" id="PF00535"/>
    </source>
</evidence>
<dbReference type="SUPFAM" id="SSF53448">
    <property type="entry name" value="Nucleotide-diphospho-sugar transferases"/>
    <property type="match status" value="1"/>
</dbReference>
<dbReference type="Proteomes" id="UP001143545">
    <property type="component" value="Unassembled WGS sequence"/>
</dbReference>